<evidence type="ECO:0000313" key="2">
    <source>
        <dbReference type="EMBL" id="STZ09722.1"/>
    </source>
</evidence>
<keyword evidence="3" id="KW-1185">Reference proteome</keyword>
<dbReference type="RefSeq" id="WP_078275863.1">
    <property type="nucleotide sequence ID" value="NZ_MUXU01000018.1"/>
</dbReference>
<reference evidence="2 4" key="2">
    <citation type="submission" date="2018-06" db="EMBL/GenBank/DDBJ databases">
        <authorList>
            <consortium name="Pathogen Informatics"/>
            <person name="Doyle S."/>
        </authorList>
    </citation>
    <scope>NUCLEOTIDE SEQUENCE [LARGE SCALE GENOMIC DNA]</scope>
    <source>
        <strain evidence="2 4">NCTC10293</strain>
    </source>
</reference>
<organism evidence="1 3">
    <name type="scientific">Moraxella caviae</name>
    <dbReference type="NCBI Taxonomy" id="34060"/>
    <lineage>
        <taxon>Bacteria</taxon>
        <taxon>Pseudomonadati</taxon>
        <taxon>Pseudomonadota</taxon>
        <taxon>Gammaproteobacteria</taxon>
        <taxon>Moraxellales</taxon>
        <taxon>Moraxellaceae</taxon>
        <taxon>Moraxella</taxon>
    </lineage>
</organism>
<gene>
    <name evidence="1" type="ORF">B0181_02235</name>
    <name evidence="2" type="ORF">NCTC10293_00032</name>
</gene>
<dbReference type="EMBL" id="MUXU01000018">
    <property type="protein sequence ID" value="OOR91873.1"/>
    <property type="molecule type" value="Genomic_DNA"/>
</dbReference>
<dbReference type="Proteomes" id="UP000255279">
    <property type="component" value="Unassembled WGS sequence"/>
</dbReference>
<name>A0A1T0A822_9GAMM</name>
<evidence type="ECO:0000313" key="4">
    <source>
        <dbReference type="Proteomes" id="UP000255279"/>
    </source>
</evidence>
<protein>
    <submittedName>
        <fullName evidence="1">Uncharacterized protein</fullName>
    </submittedName>
</protein>
<reference evidence="1 3" key="1">
    <citation type="submission" date="2017-02" db="EMBL/GenBank/DDBJ databases">
        <title>Draft genome sequence of Moraxella caviae CCUG 355 type strain.</title>
        <authorList>
            <person name="Engstrom-Jakobsson H."/>
            <person name="Salva-Serra F."/>
            <person name="Thorell K."/>
            <person name="Gonzales-Siles L."/>
            <person name="Karlsson R."/>
            <person name="Boulund F."/>
            <person name="Engstrand L."/>
            <person name="Moore E."/>
        </authorList>
    </citation>
    <scope>NUCLEOTIDE SEQUENCE [LARGE SCALE GENOMIC DNA]</scope>
    <source>
        <strain evidence="1 3">CCUG 355</strain>
    </source>
</reference>
<accession>A0A1T0A822</accession>
<dbReference type="EMBL" id="UGQE01000001">
    <property type="protein sequence ID" value="STZ09722.1"/>
    <property type="molecule type" value="Genomic_DNA"/>
</dbReference>
<evidence type="ECO:0000313" key="3">
    <source>
        <dbReference type="Proteomes" id="UP000190435"/>
    </source>
</evidence>
<evidence type="ECO:0000313" key="1">
    <source>
        <dbReference type="EMBL" id="OOR91873.1"/>
    </source>
</evidence>
<dbReference type="OrthoDB" id="399719at72274"/>
<dbReference type="Proteomes" id="UP000190435">
    <property type="component" value="Unassembled WGS sequence"/>
</dbReference>
<sequence length="85" mass="9311">MPNLAQTLPQEIQTVLPMMAGLNLEQRAYLASFLLNPPAHRASRLGANALGVTHVSDDFDDELGDDFWLGDDTDNLSEKAAWQAT</sequence>
<proteinExistence type="predicted"/>
<dbReference type="STRING" id="34060.B0181_02235"/>
<dbReference type="AlphaFoldDB" id="A0A1T0A822"/>